<dbReference type="SUPFAM" id="SSF53254">
    <property type="entry name" value="Phosphoglycerate mutase-like"/>
    <property type="match status" value="1"/>
</dbReference>
<dbReference type="RefSeq" id="WP_136963227.1">
    <property type="nucleotide sequence ID" value="NZ_CP039690.1"/>
</dbReference>
<dbReference type="KEGG" id="pstg:E8M01_28395"/>
<keyword evidence="2" id="KW-1185">Reference proteome</keyword>
<dbReference type="Gene3D" id="3.40.50.1240">
    <property type="entry name" value="Phosphoglycerate mutase-like"/>
    <property type="match status" value="1"/>
</dbReference>
<dbReference type="EMBL" id="CP039690">
    <property type="protein sequence ID" value="QCI67800.1"/>
    <property type="molecule type" value="Genomic_DNA"/>
</dbReference>
<protein>
    <submittedName>
        <fullName evidence="1">Histidine phosphatase family protein</fullName>
    </submittedName>
</protein>
<dbReference type="Pfam" id="PF00300">
    <property type="entry name" value="His_Phos_1"/>
    <property type="match status" value="1"/>
</dbReference>
<evidence type="ECO:0000313" key="1">
    <source>
        <dbReference type="EMBL" id="QCI67800.1"/>
    </source>
</evidence>
<organism evidence="1 2">
    <name type="scientific">Phreatobacter stygius</name>
    <dbReference type="NCBI Taxonomy" id="1940610"/>
    <lineage>
        <taxon>Bacteria</taxon>
        <taxon>Pseudomonadati</taxon>
        <taxon>Pseudomonadota</taxon>
        <taxon>Alphaproteobacteria</taxon>
        <taxon>Hyphomicrobiales</taxon>
        <taxon>Phreatobacteraceae</taxon>
        <taxon>Phreatobacter</taxon>
    </lineage>
</organism>
<dbReference type="InterPro" id="IPR013078">
    <property type="entry name" value="His_Pase_superF_clade-1"/>
</dbReference>
<accession>A0A4D7BAZ8</accession>
<proteinExistence type="predicted"/>
<evidence type="ECO:0000313" key="2">
    <source>
        <dbReference type="Proteomes" id="UP000298781"/>
    </source>
</evidence>
<name>A0A4D7BAZ8_9HYPH</name>
<dbReference type="OrthoDB" id="34197at2"/>
<dbReference type="AlphaFoldDB" id="A0A4D7BAZ8"/>
<sequence>MSLGFFISHPEVVIDPAVPVPRWHLSDKGIQRMRTFAASSDMRGLAAVWASNETKAVEAAGILAGRSGLAVGVHPRLHENDRSATGFLPPPEFQRTADMFFASPDESVRGWERAVDAQARVAAAVDAILNNHSGGDIAFVAHGGVGTLLLCRYLGQPISRSADQPFEGHYWAFEIATRRVLHPWRPIAAR</sequence>
<gene>
    <name evidence="1" type="ORF">E8M01_28395</name>
</gene>
<reference evidence="1 2" key="1">
    <citation type="submission" date="2019-04" db="EMBL/GenBank/DDBJ databases">
        <title>Phreatobacter aquaticus sp. nov.</title>
        <authorList>
            <person name="Choi A."/>
        </authorList>
    </citation>
    <scope>NUCLEOTIDE SEQUENCE [LARGE SCALE GENOMIC DNA]</scope>
    <source>
        <strain evidence="1 2">KCTC 52518</strain>
    </source>
</reference>
<dbReference type="Proteomes" id="UP000298781">
    <property type="component" value="Chromosome"/>
</dbReference>
<dbReference type="InterPro" id="IPR029033">
    <property type="entry name" value="His_PPase_superfam"/>
</dbReference>